<comment type="subcellular location">
    <subcellularLocation>
        <location evidence="1">Membrane</location>
        <topology evidence="1">Multi-pass membrane protein</topology>
    </subcellularLocation>
</comment>
<dbReference type="GO" id="GO:0008324">
    <property type="term" value="F:monoatomic cation transmembrane transporter activity"/>
    <property type="evidence" value="ECO:0007669"/>
    <property type="project" value="InterPro"/>
</dbReference>
<evidence type="ECO:0000313" key="11">
    <source>
        <dbReference type="EMBL" id="OHA02532.1"/>
    </source>
</evidence>
<accession>A0A1G2KV79</accession>
<reference evidence="11 12" key="1">
    <citation type="journal article" date="2016" name="Nat. Commun.">
        <title>Thousands of microbial genomes shed light on interconnected biogeochemical processes in an aquifer system.</title>
        <authorList>
            <person name="Anantharaman K."/>
            <person name="Brown C.T."/>
            <person name="Hug L.A."/>
            <person name="Sharon I."/>
            <person name="Castelle C.J."/>
            <person name="Probst A.J."/>
            <person name="Thomas B.C."/>
            <person name="Singh A."/>
            <person name="Wilkins M.J."/>
            <person name="Karaoz U."/>
            <person name="Brodie E.L."/>
            <person name="Williams K.H."/>
            <person name="Hubbard S.S."/>
            <person name="Banfield J.F."/>
        </authorList>
    </citation>
    <scope>NUCLEOTIDE SEQUENCE [LARGE SCALE GENOMIC DNA]</scope>
</reference>
<evidence type="ECO:0000256" key="9">
    <source>
        <dbReference type="SAM" id="Phobius"/>
    </source>
</evidence>
<feature type="transmembrane region" description="Helical" evidence="9">
    <location>
        <begin position="225"/>
        <end position="244"/>
    </location>
</feature>
<dbReference type="InterPro" id="IPR006667">
    <property type="entry name" value="SLC41_membr_dom"/>
</dbReference>
<dbReference type="SUPFAM" id="SSF54631">
    <property type="entry name" value="CBS-domain pair"/>
    <property type="match status" value="1"/>
</dbReference>
<dbReference type="CDD" id="cd04606">
    <property type="entry name" value="CBS_pair_Mg_transporter"/>
    <property type="match status" value="1"/>
</dbReference>
<evidence type="ECO:0000256" key="3">
    <source>
        <dbReference type="ARBA" id="ARBA00022448"/>
    </source>
</evidence>
<keyword evidence="5" id="KW-0460">Magnesium</keyword>
<feature type="transmembrane region" description="Helical" evidence="9">
    <location>
        <begin position="180"/>
        <end position="204"/>
    </location>
</feature>
<evidence type="ECO:0000256" key="7">
    <source>
        <dbReference type="ARBA" id="ARBA00023136"/>
    </source>
</evidence>
<feature type="domain" description="CBS" evidence="10">
    <location>
        <begin position="65"/>
        <end position="122"/>
    </location>
</feature>
<comment type="caution">
    <text evidence="11">The sequence shown here is derived from an EMBL/GenBank/DDBJ whole genome shotgun (WGS) entry which is preliminary data.</text>
</comment>
<feature type="transmembrane region" description="Helical" evidence="9">
    <location>
        <begin position="151"/>
        <end position="168"/>
    </location>
</feature>
<keyword evidence="6 9" id="KW-1133">Transmembrane helix</keyword>
<evidence type="ECO:0000256" key="4">
    <source>
        <dbReference type="ARBA" id="ARBA00022692"/>
    </source>
</evidence>
<evidence type="ECO:0000256" key="5">
    <source>
        <dbReference type="ARBA" id="ARBA00022842"/>
    </source>
</evidence>
<evidence type="ECO:0000256" key="8">
    <source>
        <dbReference type="PROSITE-ProRule" id="PRU00703"/>
    </source>
</evidence>
<dbReference type="InterPro" id="IPR046342">
    <property type="entry name" value="CBS_dom_sf"/>
</dbReference>
<evidence type="ECO:0000256" key="1">
    <source>
        <dbReference type="ARBA" id="ARBA00004141"/>
    </source>
</evidence>
<evidence type="ECO:0000313" key="12">
    <source>
        <dbReference type="Proteomes" id="UP000177811"/>
    </source>
</evidence>
<dbReference type="SUPFAM" id="SSF161093">
    <property type="entry name" value="MgtE membrane domain-like"/>
    <property type="match status" value="1"/>
</dbReference>
<dbReference type="PANTHER" id="PTHR41394">
    <property type="entry name" value="MAGNESIUM TRANSPORTER MGTE"/>
    <property type="match status" value="1"/>
</dbReference>
<evidence type="ECO:0000256" key="6">
    <source>
        <dbReference type="ARBA" id="ARBA00022989"/>
    </source>
</evidence>
<dbReference type="Gene3D" id="3.10.580.10">
    <property type="entry name" value="CBS-domain"/>
    <property type="match status" value="1"/>
</dbReference>
<dbReference type="GO" id="GO:0016020">
    <property type="term" value="C:membrane"/>
    <property type="evidence" value="ECO:0007669"/>
    <property type="project" value="UniProtKB-SubCell"/>
</dbReference>
<gene>
    <name evidence="11" type="ORF">A3C16_00625</name>
</gene>
<dbReference type="PROSITE" id="PS51371">
    <property type="entry name" value="CBS"/>
    <property type="match status" value="1"/>
</dbReference>
<keyword evidence="7 9" id="KW-0472">Membrane</keyword>
<feature type="transmembrane region" description="Helical" evidence="9">
    <location>
        <begin position="250"/>
        <end position="276"/>
    </location>
</feature>
<feature type="transmembrane region" description="Helical" evidence="9">
    <location>
        <begin position="297"/>
        <end position="314"/>
    </location>
</feature>
<evidence type="ECO:0000259" key="10">
    <source>
        <dbReference type="PROSITE" id="PS51371"/>
    </source>
</evidence>
<dbReference type="Pfam" id="PF01769">
    <property type="entry name" value="MgtE"/>
    <property type="match status" value="1"/>
</dbReference>
<proteinExistence type="inferred from homology"/>
<dbReference type="PANTHER" id="PTHR41394:SF5">
    <property type="entry name" value="SLC41A_MGTE INTEGRAL MEMBRANE DOMAIN-CONTAINING PROTEIN"/>
    <property type="match status" value="1"/>
</dbReference>
<dbReference type="AlphaFoldDB" id="A0A1G2KV79"/>
<comment type="similarity">
    <text evidence="2">Belongs to the SLC41A transporter family.</text>
</comment>
<protein>
    <recommendedName>
        <fullName evidence="10">CBS domain-containing protein</fullName>
    </recommendedName>
</protein>
<dbReference type="Pfam" id="PF00571">
    <property type="entry name" value="CBS"/>
    <property type="match status" value="1"/>
</dbReference>
<dbReference type="Proteomes" id="UP000177811">
    <property type="component" value="Unassembled WGS sequence"/>
</dbReference>
<dbReference type="InterPro" id="IPR000644">
    <property type="entry name" value="CBS_dom"/>
</dbReference>
<keyword evidence="4 9" id="KW-0812">Transmembrane</keyword>
<keyword evidence="8" id="KW-0129">CBS domain</keyword>
<organism evidence="11 12">
    <name type="scientific">Candidatus Sungbacteria bacterium RIFCSPHIGHO2_02_FULL_51_29</name>
    <dbReference type="NCBI Taxonomy" id="1802273"/>
    <lineage>
        <taxon>Bacteria</taxon>
        <taxon>Candidatus Sungiibacteriota</taxon>
    </lineage>
</organism>
<keyword evidence="3" id="KW-0813">Transport</keyword>
<dbReference type="Gene3D" id="1.10.357.20">
    <property type="entry name" value="SLC41 divalent cation transporters, integral membrane domain"/>
    <property type="match status" value="1"/>
</dbReference>
<name>A0A1G2KV79_9BACT</name>
<dbReference type="EMBL" id="MHQL01000032">
    <property type="protein sequence ID" value="OHA02532.1"/>
    <property type="molecule type" value="Genomic_DNA"/>
</dbReference>
<evidence type="ECO:0000256" key="2">
    <source>
        <dbReference type="ARBA" id="ARBA00009749"/>
    </source>
</evidence>
<dbReference type="InterPro" id="IPR036739">
    <property type="entry name" value="SLC41_membr_dom_sf"/>
</dbReference>
<sequence length="315" mass="34749">MDTNVPRYKLHHTVEMIKSHVLEHIRDFDTINYIYIIDDKDALVGVVSFRELFHADPRSAISDIMNGNVRSVHPYSDRERAALMALRNGMKAVPVVHDGKFLGVIPFDEILRIMHAEHVEDLLRMSGVQNSFGDISRLGTESSFELVRRRLPSLIVGLIIGLVSAWWIKSFEDTISGEFLLAAFIPAIVYLSGAVGAQTQILFIRDLTFAELFTISTYVLRELKTAFLMAAALAAVFVLGGIIMGGSFALAVTLGITLVLSVFASITVALLVPWTLTKMKRDPALASGPFATSLSDISSLVIYLLVASVVFSMFR</sequence>